<dbReference type="AlphaFoldDB" id="W0A7M9"/>
<dbReference type="STRING" id="1123269.NX02_02930"/>
<dbReference type="InterPro" id="IPR003715">
    <property type="entry name" value="Poly_export_N"/>
</dbReference>
<dbReference type="PANTHER" id="PTHR33619">
    <property type="entry name" value="POLYSACCHARIDE EXPORT PROTEIN GFCE-RELATED"/>
    <property type="match status" value="1"/>
</dbReference>
<dbReference type="HOGENOM" id="CLU_038343_2_1_5"/>
<dbReference type="Pfam" id="PF02563">
    <property type="entry name" value="Poly_export"/>
    <property type="match status" value="1"/>
</dbReference>
<dbReference type="KEGG" id="ssan:NX02_02930"/>
<evidence type="ECO:0000313" key="4">
    <source>
        <dbReference type="EMBL" id="AHE52343.1"/>
    </source>
</evidence>
<dbReference type="GO" id="GO:0015159">
    <property type="term" value="F:polysaccharide transmembrane transporter activity"/>
    <property type="evidence" value="ECO:0007669"/>
    <property type="project" value="InterPro"/>
</dbReference>
<dbReference type="EMBL" id="CP006644">
    <property type="protein sequence ID" value="AHE52343.1"/>
    <property type="molecule type" value="Genomic_DNA"/>
</dbReference>
<evidence type="ECO:0000313" key="5">
    <source>
        <dbReference type="Proteomes" id="UP000018851"/>
    </source>
</evidence>
<feature type="domain" description="Soluble ligand binding" evidence="3">
    <location>
        <begin position="120"/>
        <end position="171"/>
    </location>
</feature>
<dbReference type="Gene3D" id="3.10.560.10">
    <property type="entry name" value="Outer membrane lipoprotein wza domain like"/>
    <property type="match status" value="1"/>
</dbReference>
<gene>
    <name evidence="4" type="ORF">NX02_02930</name>
</gene>
<dbReference type="Proteomes" id="UP000018851">
    <property type="component" value="Chromosome"/>
</dbReference>
<evidence type="ECO:0000256" key="1">
    <source>
        <dbReference type="ARBA" id="ARBA00022729"/>
    </source>
</evidence>
<dbReference type="eggNOG" id="COG1596">
    <property type="taxonomic scope" value="Bacteria"/>
</dbReference>
<sequence>MAITLLTLGGCAGTKRSSLPRGPVAYSTIKASDAPTVVTDYRIAAGDTLSVIVFQEPDLSIKDVPVDAGGSLSIPLIGRVQAAGKTSFELADEIAKSLGRNYLVSPKVSVYVTTATPGQVVVEGSVTSPGVFPIRPQTTLIEALALAKGPTQVARLDEVIVFRTVDGQRMGAVFDIAAIRRGDAVDPRIEPNDVVVVGYSGLRQVYRDFISAAPLIGVFTRF</sequence>
<evidence type="ECO:0000259" key="2">
    <source>
        <dbReference type="Pfam" id="PF02563"/>
    </source>
</evidence>
<accession>W0A7M9</accession>
<keyword evidence="1" id="KW-0732">Signal</keyword>
<proteinExistence type="predicted"/>
<dbReference type="PATRIC" id="fig|1123269.5.peg.566"/>
<dbReference type="InterPro" id="IPR049712">
    <property type="entry name" value="Poly_export"/>
</dbReference>
<name>W0A7M9_9SPHN</name>
<dbReference type="InterPro" id="IPR019554">
    <property type="entry name" value="Soluble_ligand-bd"/>
</dbReference>
<keyword evidence="5" id="KW-1185">Reference proteome</keyword>
<protein>
    <submittedName>
        <fullName evidence="4">Uncharacterized protein</fullName>
    </submittedName>
</protein>
<organism evidence="4 5">
    <name type="scientific">Sphingomonas sanxanigenens DSM 19645 = NX02</name>
    <dbReference type="NCBI Taxonomy" id="1123269"/>
    <lineage>
        <taxon>Bacteria</taxon>
        <taxon>Pseudomonadati</taxon>
        <taxon>Pseudomonadota</taxon>
        <taxon>Alphaproteobacteria</taxon>
        <taxon>Sphingomonadales</taxon>
        <taxon>Sphingomonadaceae</taxon>
        <taxon>Sphingomonas</taxon>
    </lineage>
</organism>
<dbReference type="Pfam" id="PF10531">
    <property type="entry name" value="SLBB"/>
    <property type="match status" value="1"/>
</dbReference>
<feature type="domain" description="Polysaccharide export protein N-terminal" evidence="2">
    <location>
        <begin position="38"/>
        <end position="112"/>
    </location>
</feature>
<reference evidence="4 5" key="1">
    <citation type="submission" date="2013-07" db="EMBL/GenBank/DDBJ databases">
        <title>Completed genome of Sphingomonas sanxanigenens NX02.</title>
        <authorList>
            <person name="Ma T."/>
            <person name="Huang H."/>
            <person name="Wu M."/>
            <person name="Li X."/>
            <person name="Li G."/>
        </authorList>
    </citation>
    <scope>NUCLEOTIDE SEQUENCE [LARGE SCALE GENOMIC DNA]</scope>
    <source>
        <strain evidence="4 5">NX02</strain>
    </source>
</reference>
<dbReference type="PANTHER" id="PTHR33619:SF3">
    <property type="entry name" value="POLYSACCHARIDE EXPORT PROTEIN GFCE-RELATED"/>
    <property type="match status" value="1"/>
</dbReference>
<evidence type="ECO:0000259" key="3">
    <source>
        <dbReference type="Pfam" id="PF10531"/>
    </source>
</evidence>